<dbReference type="RefSeq" id="WP_170087411.1">
    <property type="nucleotide sequence ID" value="NZ_JABAFG010000006.1"/>
</dbReference>
<feature type="chain" id="PRO_5032616135" description="Methanolan biosynthesis EpsI domain-containing protein" evidence="1">
    <location>
        <begin position="22"/>
        <end position="224"/>
    </location>
</feature>
<feature type="signal peptide" evidence="1">
    <location>
        <begin position="1"/>
        <end position="21"/>
    </location>
</feature>
<sequence>MKGKWCLLALALICLSLPVMAKDKDKGVETRFDNWGIVTVPPDITMEEGTQPFLTARSYGNDVVRMLEEIYPAEPVCWQIVEKDDASFQYGYMLRYSLDIWQVEAAVEGKQQENAYLRDIGSRPSVQTLASHANNRLRISLPSEFELVQPFTARKVRGTTFYESRLRHVLLINQSYFTESIYVLAWQHGDFVEIAVIFGHDEEDQHLPDTLLSALENAKKMPRS</sequence>
<name>A0A848BS47_9FIRM</name>
<dbReference type="AlphaFoldDB" id="A0A848BS47"/>
<evidence type="ECO:0000313" key="2">
    <source>
        <dbReference type="EMBL" id="NME27990.1"/>
    </source>
</evidence>
<gene>
    <name evidence="2" type="ORF">HF872_05040</name>
</gene>
<dbReference type="Proteomes" id="UP000591071">
    <property type="component" value="Unassembled WGS sequence"/>
</dbReference>
<protein>
    <recommendedName>
        <fullName evidence="4">Methanolan biosynthesis EpsI domain-containing protein</fullName>
    </recommendedName>
</protein>
<evidence type="ECO:0000256" key="1">
    <source>
        <dbReference type="SAM" id="SignalP"/>
    </source>
</evidence>
<accession>A0A848BS47</accession>
<evidence type="ECO:0008006" key="4">
    <source>
        <dbReference type="Google" id="ProtNLM"/>
    </source>
</evidence>
<dbReference type="EMBL" id="JABAFG010000006">
    <property type="protein sequence ID" value="NME27990.1"/>
    <property type="molecule type" value="Genomic_DNA"/>
</dbReference>
<reference evidence="2 3" key="1">
    <citation type="submission" date="2020-04" db="EMBL/GenBank/DDBJ databases">
        <authorList>
            <person name="Hitch T.C.A."/>
            <person name="Wylensek D."/>
            <person name="Clavel T."/>
        </authorList>
    </citation>
    <scope>NUCLEOTIDE SEQUENCE [LARGE SCALE GENOMIC DNA]</scope>
    <source>
        <strain evidence="2 3">Oil-RF-744-FAT-WT-6-1</strain>
    </source>
</reference>
<proteinExistence type="predicted"/>
<comment type="caution">
    <text evidence="2">The sequence shown here is derived from an EMBL/GenBank/DDBJ whole genome shotgun (WGS) entry which is preliminary data.</text>
</comment>
<keyword evidence="1" id="KW-0732">Signal</keyword>
<organism evidence="2 3">
    <name type="scientific">Megasphaera hexanoica</name>
    <dbReference type="NCBI Taxonomy" id="1675036"/>
    <lineage>
        <taxon>Bacteria</taxon>
        <taxon>Bacillati</taxon>
        <taxon>Bacillota</taxon>
        <taxon>Negativicutes</taxon>
        <taxon>Veillonellales</taxon>
        <taxon>Veillonellaceae</taxon>
        <taxon>Megasphaera</taxon>
    </lineage>
</organism>
<evidence type="ECO:0000313" key="3">
    <source>
        <dbReference type="Proteomes" id="UP000591071"/>
    </source>
</evidence>